<dbReference type="AlphaFoldDB" id="A0A1E4T1Q7"/>
<dbReference type="STRING" id="983967.A0A1E4T1Q7"/>
<organism evidence="1 2">
    <name type="scientific">[Candida] arabinofermentans NRRL YB-2248</name>
    <dbReference type="NCBI Taxonomy" id="983967"/>
    <lineage>
        <taxon>Eukaryota</taxon>
        <taxon>Fungi</taxon>
        <taxon>Dikarya</taxon>
        <taxon>Ascomycota</taxon>
        <taxon>Saccharomycotina</taxon>
        <taxon>Pichiomycetes</taxon>
        <taxon>Pichiales</taxon>
        <taxon>Pichiaceae</taxon>
        <taxon>Ogataea</taxon>
        <taxon>Ogataea/Candida clade</taxon>
    </lineage>
</organism>
<dbReference type="SUPFAM" id="SSF52047">
    <property type="entry name" value="RNI-like"/>
    <property type="match status" value="1"/>
</dbReference>
<name>A0A1E4T1Q7_9ASCO</name>
<proteinExistence type="predicted"/>
<evidence type="ECO:0008006" key="3">
    <source>
        <dbReference type="Google" id="ProtNLM"/>
    </source>
</evidence>
<dbReference type="Proteomes" id="UP000094801">
    <property type="component" value="Unassembled WGS sequence"/>
</dbReference>
<dbReference type="InterPro" id="IPR032675">
    <property type="entry name" value="LRR_dom_sf"/>
</dbReference>
<evidence type="ECO:0000313" key="1">
    <source>
        <dbReference type="EMBL" id="ODV85689.1"/>
    </source>
</evidence>
<protein>
    <recommendedName>
        <fullName evidence="3">F-box domain-containing protein</fullName>
    </recommendedName>
</protein>
<dbReference type="OrthoDB" id="2125396at2759"/>
<keyword evidence="2" id="KW-1185">Reference proteome</keyword>
<dbReference type="EMBL" id="KV453851">
    <property type="protein sequence ID" value="ODV85689.1"/>
    <property type="molecule type" value="Genomic_DNA"/>
</dbReference>
<sequence>MVLPFEIILRILNFSEEATCMNHLLICKAVYIMLLPRLYSSPQLNPTNFSKFVEVVSLPKNKKRFKNFVKCLDLSFIIQSGKNSFVSKLLRRFSFSLEIFVASQTSFGISPLISLRLCHNLKVLDLRLVSETVNLRELFSAIKAAPFLEQLSFPRSSITCEDYDLEWPESLWYLRLQGGISNQFLTDSHFPQTITTLEFSHCPNITGESINDLLIRIGYNLTKLSIFYPMPCLKGNSMDTVFLYCPQLTYLYINIEYITKDLFDEELLPPLEEYERPLKTLIVDSSGLLGQGTKIHPDDLTIAICEDRLPCLQSLKVSLMLGWDFKSDAVQYLVSEFDDRGGSVYTL</sequence>
<reference evidence="2" key="1">
    <citation type="submission" date="2016-04" db="EMBL/GenBank/DDBJ databases">
        <title>Comparative genomics of biotechnologically important yeasts.</title>
        <authorList>
            <consortium name="DOE Joint Genome Institute"/>
            <person name="Riley R."/>
            <person name="Haridas S."/>
            <person name="Wolfe K.H."/>
            <person name="Lopes M.R."/>
            <person name="Hittinger C.T."/>
            <person name="Goker M."/>
            <person name="Salamov A."/>
            <person name="Wisecaver J."/>
            <person name="Long T.M."/>
            <person name="Aerts A.L."/>
            <person name="Barry K."/>
            <person name="Choi C."/>
            <person name="Clum A."/>
            <person name="Coughlan A.Y."/>
            <person name="Deshpande S."/>
            <person name="Douglass A.P."/>
            <person name="Hanson S.J."/>
            <person name="Klenk H.-P."/>
            <person name="Labutti K."/>
            <person name="Lapidus A."/>
            <person name="Lindquist E."/>
            <person name="Lipzen A."/>
            <person name="Meier-Kolthoff J.P."/>
            <person name="Ohm R.A."/>
            <person name="Otillar R.P."/>
            <person name="Pangilinan J."/>
            <person name="Peng Y."/>
            <person name="Rokas A."/>
            <person name="Rosa C.A."/>
            <person name="Scheuner C."/>
            <person name="Sibirny A.A."/>
            <person name="Slot J.C."/>
            <person name="Stielow J.B."/>
            <person name="Sun H."/>
            <person name="Kurtzman C.P."/>
            <person name="Blackwell M."/>
            <person name="Grigoriev I.V."/>
            <person name="Jeffries T.W."/>
        </authorList>
    </citation>
    <scope>NUCLEOTIDE SEQUENCE [LARGE SCALE GENOMIC DNA]</scope>
    <source>
        <strain evidence="2">NRRL YB-2248</strain>
    </source>
</reference>
<evidence type="ECO:0000313" key="2">
    <source>
        <dbReference type="Proteomes" id="UP000094801"/>
    </source>
</evidence>
<accession>A0A1E4T1Q7</accession>
<dbReference type="Gene3D" id="3.80.10.10">
    <property type="entry name" value="Ribonuclease Inhibitor"/>
    <property type="match status" value="1"/>
</dbReference>
<gene>
    <name evidence="1" type="ORF">CANARDRAFT_27792</name>
</gene>